<feature type="region of interest" description="Disordered" evidence="1">
    <location>
        <begin position="233"/>
        <end position="268"/>
    </location>
</feature>
<feature type="region of interest" description="Disordered" evidence="1">
    <location>
        <begin position="172"/>
        <end position="192"/>
    </location>
</feature>
<dbReference type="EMBL" id="GDJX01017903">
    <property type="protein sequence ID" value="JAT50033.1"/>
    <property type="molecule type" value="Transcribed_RNA"/>
</dbReference>
<reference evidence="2" key="1">
    <citation type="submission" date="2015-07" db="EMBL/GenBank/DDBJ databases">
        <title>Transcriptome Assembly of Anthurium amnicola.</title>
        <authorList>
            <person name="Suzuki J."/>
        </authorList>
    </citation>
    <scope>NUCLEOTIDE SEQUENCE</scope>
</reference>
<sequence>MGDLELGDIEVKKKRQKSEVEQVRYGKHTDGKHDSRKALRQLKEAKPQKLLSDEGHEDSLVQDQVAVNEENESNVNGGRGRGRGRRGRGRKMRRARGRGREKGNSSESRETSSSDSSYRSTEKEKQVEIACSSELRRSVRQRKHVQCAEEEHMDSVDISDFLNNKTKISLDEPAATQETNDDSSIGVANDNRDLGTIGNICGSSGSKSSARGDYLFGGGGFCIDDGDLSCNPTRPISDSEKNPSDSLAETTGALGDQNMDTNCSFDGNLRNIQEPIQATPVWHEETDLTKQGGHQTDYGFTAMTSLRRKRK</sequence>
<evidence type="ECO:0000313" key="2">
    <source>
        <dbReference type="EMBL" id="JAT50033.1"/>
    </source>
</evidence>
<proteinExistence type="predicted"/>
<gene>
    <name evidence="2" type="primary">UVH3_0</name>
    <name evidence="2" type="ORF">g.127905</name>
</gene>
<feature type="region of interest" description="Disordered" evidence="1">
    <location>
        <begin position="286"/>
        <end position="311"/>
    </location>
</feature>
<feature type="compositionally biased region" description="Basic residues" evidence="1">
    <location>
        <begin position="80"/>
        <end position="97"/>
    </location>
</feature>
<organism evidence="2">
    <name type="scientific">Anthurium amnicola</name>
    <dbReference type="NCBI Taxonomy" id="1678845"/>
    <lineage>
        <taxon>Eukaryota</taxon>
        <taxon>Viridiplantae</taxon>
        <taxon>Streptophyta</taxon>
        <taxon>Embryophyta</taxon>
        <taxon>Tracheophyta</taxon>
        <taxon>Spermatophyta</taxon>
        <taxon>Magnoliopsida</taxon>
        <taxon>Liliopsida</taxon>
        <taxon>Araceae</taxon>
        <taxon>Pothoideae</taxon>
        <taxon>Potheae</taxon>
        <taxon>Anthurium</taxon>
    </lineage>
</organism>
<evidence type="ECO:0000256" key="1">
    <source>
        <dbReference type="SAM" id="MobiDB-lite"/>
    </source>
</evidence>
<accession>A0A1D1Y5X5</accession>
<dbReference type="AlphaFoldDB" id="A0A1D1Y5X5"/>
<feature type="compositionally biased region" description="Basic and acidic residues" evidence="1">
    <location>
        <begin position="17"/>
        <end position="59"/>
    </location>
</feature>
<name>A0A1D1Y5X5_9ARAE</name>
<feature type="compositionally biased region" description="Low complexity" evidence="1">
    <location>
        <begin position="65"/>
        <end position="76"/>
    </location>
</feature>
<feature type="region of interest" description="Disordered" evidence="1">
    <location>
        <begin position="1"/>
        <end position="141"/>
    </location>
</feature>
<feature type="compositionally biased region" description="Basic and acidic residues" evidence="1">
    <location>
        <begin position="98"/>
        <end position="112"/>
    </location>
</feature>
<protein>
    <submittedName>
        <fullName evidence="2">DNA repair protein UVH3</fullName>
    </submittedName>
</protein>
<feature type="compositionally biased region" description="Polar residues" evidence="1">
    <location>
        <begin position="258"/>
        <end position="268"/>
    </location>
</feature>